<feature type="region of interest" description="Disordered" evidence="1">
    <location>
        <begin position="25"/>
        <end position="141"/>
    </location>
</feature>
<dbReference type="RefSeq" id="WP_347938335.1">
    <property type="nucleotide sequence ID" value="NZ_CP142077.1"/>
</dbReference>
<gene>
    <name evidence="3" type="ORF">MF5583_00013</name>
</gene>
<keyword evidence="2" id="KW-0732">Signal</keyword>
<dbReference type="InterPro" id="IPR019992">
    <property type="entry name" value="Mycoides_lipoprot_LppA/p72"/>
</dbReference>
<feature type="compositionally biased region" description="Low complexity" evidence="1">
    <location>
        <begin position="34"/>
        <end position="59"/>
    </location>
</feature>
<dbReference type="EMBL" id="LR739236">
    <property type="protein sequence ID" value="VZR99312.1"/>
    <property type="molecule type" value="Genomic_DNA"/>
</dbReference>
<evidence type="ECO:0000313" key="3">
    <source>
        <dbReference type="EMBL" id="VZR99312.1"/>
    </source>
</evidence>
<feature type="compositionally biased region" description="Basic and acidic residues" evidence="1">
    <location>
        <begin position="132"/>
        <end position="141"/>
    </location>
</feature>
<dbReference type="NCBIfam" id="NF045959">
    <property type="entry name" value="LppA_rel_LP"/>
    <property type="match status" value="1"/>
</dbReference>
<protein>
    <submittedName>
        <fullName evidence="3">Uncharacterized protein</fullName>
    </submittedName>
</protein>
<dbReference type="NCBIfam" id="TIGR03490">
    <property type="entry name" value="Mycoplas_LppA"/>
    <property type="match status" value="1"/>
</dbReference>
<evidence type="ECO:0000256" key="2">
    <source>
        <dbReference type="SAM" id="SignalP"/>
    </source>
</evidence>
<organism evidence="3">
    <name type="scientific">Mycoplasma feriruminatoris</name>
    <dbReference type="NCBI Taxonomy" id="1179777"/>
    <lineage>
        <taxon>Bacteria</taxon>
        <taxon>Bacillati</taxon>
        <taxon>Mycoplasmatota</taxon>
        <taxon>Mollicutes</taxon>
        <taxon>Mycoplasmataceae</taxon>
        <taxon>Mycoplasma</taxon>
    </lineage>
</organism>
<feature type="signal peptide" evidence="2">
    <location>
        <begin position="1"/>
        <end position="22"/>
    </location>
</feature>
<sequence length="554" mass="63122">MKKATKLLLSILPISSIGFLSVVSCSTNKKPDNQNKPNNNNPNPNNSSSDNQTNPNDSTAPNENNTPSQPENQPNNGENGTNTDPKKPEEPKQPDTPKNPETPKQPEEQPQGDDPNAHNQQLPADQPVPNKPNEHKVDFSDVDKLSKEISFDNFEIYKKQDPKSAWFDLKNKLDWIFEKVVSNKAIIDKYKISLANENNVVFVNEKGTIDKVSIKFTKDKEYKVREFTFTGFKKNTNITNKNNKENYIKAKSNIDEKLLGLYPSLVAYMLMYSQDHNNYRELLQSGNVINFEELENGNSSLFYDESIKLNIEMKDLLLEYDRSLGELYNDKIVNVQYDDINGTLGLEVEITNRDDNPKTKNEPDSHRPKPFIFQGFRRVDFNNNDKNVLSVNLLPASLKEIVGKGNVKKKIDEFKKKGEKNSKISLESTTESFLKQQLFKNLLVDINDNEHKIYRSDQTLSFQTPNRNNNNGYWSIIGLAGNMSIYPFHSIITKDSINNISLIINKVTDNDYVVSISFDFEIPVYASTFSDLKSHVTSETKNLKLKVSAKTSIK</sequence>
<evidence type="ECO:0000256" key="1">
    <source>
        <dbReference type="SAM" id="MobiDB-lite"/>
    </source>
</evidence>
<reference evidence="3" key="1">
    <citation type="submission" date="2019-11" db="EMBL/GenBank/DDBJ databases">
        <authorList>
            <person name="Falquet L."/>
            <person name="Falquet L."/>
        </authorList>
    </citation>
    <scope>NUCLEOTIDE SEQUENCE</scope>
    <source>
        <strain evidence="3">14/OD_0535</strain>
    </source>
</reference>
<proteinExistence type="predicted"/>
<feature type="chain" id="PRO_5024802161" evidence="2">
    <location>
        <begin position="23"/>
        <end position="554"/>
    </location>
</feature>
<dbReference type="PROSITE" id="PS51257">
    <property type="entry name" value="PROKAR_LIPOPROTEIN"/>
    <property type="match status" value="1"/>
</dbReference>
<accession>A0A654IKN1</accession>
<feature type="compositionally biased region" description="Polar residues" evidence="1">
    <location>
        <begin position="60"/>
        <end position="82"/>
    </location>
</feature>
<dbReference type="AlphaFoldDB" id="A0A654IKN1"/>
<name>A0A654IKN1_9MOLU</name>
<feature type="compositionally biased region" description="Basic and acidic residues" evidence="1">
    <location>
        <begin position="84"/>
        <end position="95"/>
    </location>
</feature>